<dbReference type="PANTHER" id="PTHR30163">
    <property type="entry name" value="MEMBRANE-BOUND LYTIC MUREIN TRANSGLYCOSYLASE B"/>
    <property type="match status" value="1"/>
</dbReference>
<dbReference type="Pfam" id="PF13406">
    <property type="entry name" value="SLT_2"/>
    <property type="match status" value="1"/>
</dbReference>
<dbReference type="InterPro" id="IPR011970">
    <property type="entry name" value="MltB_2"/>
</dbReference>
<protein>
    <submittedName>
        <fullName evidence="2">Murein transglycosylase</fullName>
    </submittedName>
</protein>
<dbReference type="CDD" id="cd13399">
    <property type="entry name" value="Slt35-like"/>
    <property type="match status" value="1"/>
</dbReference>
<gene>
    <name evidence="2" type="primary">mltB</name>
    <name evidence="2" type="ORF">JCM17846_06690</name>
</gene>
<dbReference type="InterPro" id="IPR023346">
    <property type="entry name" value="Lysozyme-like_dom_sf"/>
</dbReference>
<dbReference type="GO" id="GO:0008933">
    <property type="term" value="F:peptidoglycan lytic transglycosylase activity"/>
    <property type="evidence" value="ECO:0007669"/>
    <property type="project" value="TreeGrafter"/>
</dbReference>
<comment type="caution">
    <text evidence="2">The sequence shown here is derived from an EMBL/GenBank/DDBJ whole genome shotgun (WGS) entry which is preliminary data.</text>
</comment>
<dbReference type="GO" id="GO:0009253">
    <property type="term" value="P:peptidoglycan catabolic process"/>
    <property type="evidence" value="ECO:0007669"/>
    <property type="project" value="TreeGrafter"/>
</dbReference>
<accession>A0A5A7N4S5</accession>
<dbReference type="RefSeq" id="WP_150006783.1">
    <property type="nucleotide sequence ID" value="NZ_BKCN01000002.1"/>
</dbReference>
<dbReference type="PANTHER" id="PTHR30163:SF8">
    <property type="entry name" value="LYTIC MUREIN TRANSGLYCOSYLASE"/>
    <property type="match status" value="1"/>
</dbReference>
<reference evidence="2 3" key="1">
    <citation type="submission" date="2019-09" db="EMBL/GenBank/DDBJ databases">
        <title>NBRP : Genome information of microbial organism related human and environment.</title>
        <authorList>
            <person name="Hattori M."/>
            <person name="Oshima K."/>
            <person name="Inaba H."/>
            <person name="Suda W."/>
            <person name="Sakamoto M."/>
            <person name="Iino T."/>
            <person name="Kitahara M."/>
            <person name="Oshida Y."/>
            <person name="Iida T."/>
            <person name="Kudo T."/>
            <person name="Itoh T."/>
            <person name="Ohkuma M."/>
        </authorList>
    </citation>
    <scope>NUCLEOTIDE SEQUENCE [LARGE SCALE GENOMIC DNA]</scope>
    <source>
        <strain evidence="2 3">Q-1</strain>
    </source>
</reference>
<evidence type="ECO:0000259" key="1">
    <source>
        <dbReference type="Pfam" id="PF13406"/>
    </source>
</evidence>
<dbReference type="FunFam" id="1.10.8.350:FF:000001">
    <property type="entry name" value="Lytic murein transglycosylase B"/>
    <property type="match status" value="1"/>
</dbReference>
<dbReference type="Gene3D" id="1.10.530.10">
    <property type="match status" value="1"/>
</dbReference>
<keyword evidence="3" id="KW-1185">Reference proteome</keyword>
<evidence type="ECO:0000313" key="3">
    <source>
        <dbReference type="Proteomes" id="UP000324996"/>
    </source>
</evidence>
<feature type="domain" description="Transglycosylase SLT" evidence="1">
    <location>
        <begin position="59"/>
        <end position="366"/>
    </location>
</feature>
<dbReference type="InterPro" id="IPR043426">
    <property type="entry name" value="MltB-like"/>
</dbReference>
<dbReference type="Gene3D" id="1.10.8.350">
    <property type="entry name" value="Bacterial muramidase"/>
    <property type="match status" value="1"/>
</dbReference>
<dbReference type="AlphaFoldDB" id="A0A5A7N4S5"/>
<organism evidence="2 3">
    <name type="scientific">Iodidimonas nitroreducens</name>
    <dbReference type="NCBI Taxonomy" id="1236968"/>
    <lineage>
        <taxon>Bacteria</taxon>
        <taxon>Pseudomonadati</taxon>
        <taxon>Pseudomonadota</taxon>
        <taxon>Alphaproteobacteria</taxon>
        <taxon>Iodidimonadales</taxon>
        <taxon>Iodidimonadaceae</taxon>
        <taxon>Iodidimonas</taxon>
    </lineage>
</organism>
<dbReference type="NCBIfam" id="TIGR02283">
    <property type="entry name" value="MltB_2"/>
    <property type="match status" value="1"/>
</dbReference>
<dbReference type="SUPFAM" id="SSF53955">
    <property type="entry name" value="Lysozyme-like"/>
    <property type="match status" value="1"/>
</dbReference>
<dbReference type="InterPro" id="IPR031304">
    <property type="entry name" value="SLT_2"/>
</dbReference>
<evidence type="ECO:0000313" key="2">
    <source>
        <dbReference type="EMBL" id="GER02987.1"/>
    </source>
</evidence>
<proteinExistence type="predicted"/>
<dbReference type="Proteomes" id="UP000324996">
    <property type="component" value="Unassembled WGS sequence"/>
</dbReference>
<sequence>MGFVSFRHFNRTLSPWLFMRAFMVIIFMSVAFLPFAPSTLKAQDTAEDTDAPEPSLPPFDQWLDELRAEARSKGISKATIDAALGAVVPNERVVELDRKQPEFTQTFEEYLAARVSPVRIKRGREMMVEYREPLRAVADHYGVQPRFIAAIWGLETNYGSFTGGMNVIQSLATLAYDRRRSDFFRRQLFSALQIIDEGHITASEMKGSWAGAMGQSQFMPGSFIAYAEDFDKDGRRDIWNTPVDVFASIANYLKSHGWDDRYIWGRSVRVPPDLLPTKGDLAQETPPSSCSRALRNHSRMLSLAEWDRRGVKRLNGEALPMVEIKASLVKPGTVADQAFLTYGNYRAILSYNCSDLYALAVGHLADALLSAE</sequence>
<name>A0A5A7N4S5_9PROT</name>
<dbReference type="EMBL" id="BKCN01000002">
    <property type="protein sequence ID" value="GER02987.1"/>
    <property type="molecule type" value="Genomic_DNA"/>
</dbReference>